<gene>
    <name evidence="2" type="ORF">AFUS01_LOCUS13188</name>
</gene>
<evidence type="ECO:0000256" key="1">
    <source>
        <dbReference type="SAM" id="MobiDB-lite"/>
    </source>
</evidence>
<protein>
    <submittedName>
        <fullName evidence="2">Uncharacterized protein</fullName>
    </submittedName>
</protein>
<feature type="compositionally biased region" description="Polar residues" evidence="1">
    <location>
        <begin position="88"/>
        <end position="97"/>
    </location>
</feature>
<name>A0A8J2JPU8_9HEXA</name>
<dbReference type="AlphaFoldDB" id="A0A8J2JPU8"/>
<proteinExistence type="predicted"/>
<feature type="compositionally biased region" description="Polar residues" evidence="1">
    <location>
        <begin position="14"/>
        <end position="26"/>
    </location>
</feature>
<dbReference type="Proteomes" id="UP000708208">
    <property type="component" value="Unassembled WGS sequence"/>
</dbReference>
<reference evidence="2" key="1">
    <citation type="submission" date="2021-06" db="EMBL/GenBank/DDBJ databases">
        <authorList>
            <person name="Hodson N. C."/>
            <person name="Mongue J. A."/>
            <person name="Jaron S. K."/>
        </authorList>
    </citation>
    <scope>NUCLEOTIDE SEQUENCE</scope>
</reference>
<organism evidence="2 3">
    <name type="scientific">Allacma fusca</name>
    <dbReference type="NCBI Taxonomy" id="39272"/>
    <lineage>
        <taxon>Eukaryota</taxon>
        <taxon>Metazoa</taxon>
        <taxon>Ecdysozoa</taxon>
        <taxon>Arthropoda</taxon>
        <taxon>Hexapoda</taxon>
        <taxon>Collembola</taxon>
        <taxon>Symphypleona</taxon>
        <taxon>Sminthuridae</taxon>
        <taxon>Allacma</taxon>
    </lineage>
</organism>
<comment type="caution">
    <text evidence="2">The sequence shown here is derived from an EMBL/GenBank/DDBJ whole genome shotgun (WGS) entry which is preliminary data.</text>
</comment>
<sequence length="148" mass="16376">MKPIEGPQDRRDASGTSRGDTRSGNAWDTGPVRGDTRQQDRRDVSGNSRGDTRSENTWNPGPDEKTAGQAEAKEGLKADGILAGQAEMTESSKNFQVPATAAGKSVLGNHHQRRRVPLAPPSELKPARRIPVKRIIIRFRRTNRTRWI</sequence>
<accession>A0A8J2JPU8</accession>
<feature type="compositionally biased region" description="Basic and acidic residues" evidence="1">
    <location>
        <begin position="34"/>
        <end position="54"/>
    </location>
</feature>
<evidence type="ECO:0000313" key="3">
    <source>
        <dbReference type="Proteomes" id="UP000708208"/>
    </source>
</evidence>
<evidence type="ECO:0000313" key="2">
    <source>
        <dbReference type="EMBL" id="CAG7724151.1"/>
    </source>
</evidence>
<keyword evidence="3" id="KW-1185">Reference proteome</keyword>
<feature type="compositionally biased region" description="Basic and acidic residues" evidence="1">
    <location>
        <begin position="62"/>
        <end position="77"/>
    </location>
</feature>
<dbReference type="EMBL" id="CAJVCH010106140">
    <property type="protein sequence ID" value="CAG7724151.1"/>
    <property type="molecule type" value="Genomic_DNA"/>
</dbReference>
<feature type="region of interest" description="Disordered" evidence="1">
    <location>
        <begin position="1"/>
        <end position="124"/>
    </location>
</feature>